<keyword evidence="2" id="KW-1185">Reference proteome</keyword>
<dbReference type="EMBL" id="CM023479">
    <property type="protein sequence ID" value="KAH7974220.1"/>
    <property type="molecule type" value="Genomic_DNA"/>
</dbReference>
<dbReference type="Proteomes" id="UP000821865">
    <property type="component" value="Chromosome 10"/>
</dbReference>
<proteinExistence type="predicted"/>
<reference evidence="1" key="1">
    <citation type="submission" date="2020-05" db="EMBL/GenBank/DDBJ databases">
        <title>Large-scale comparative analyses of tick genomes elucidate their genetic diversity and vector capacities.</title>
        <authorList>
            <person name="Jia N."/>
            <person name="Wang J."/>
            <person name="Shi W."/>
            <person name="Du L."/>
            <person name="Sun Y."/>
            <person name="Zhan W."/>
            <person name="Jiang J."/>
            <person name="Wang Q."/>
            <person name="Zhang B."/>
            <person name="Ji P."/>
            <person name="Sakyi L.B."/>
            <person name="Cui X."/>
            <person name="Yuan T."/>
            <person name="Jiang B."/>
            <person name="Yang W."/>
            <person name="Lam T.T.-Y."/>
            <person name="Chang Q."/>
            <person name="Ding S."/>
            <person name="Wang X."/>
            <person name="Zhu J."/>
            <person name="Ruan X."/>
            <person name="Zhao L."/>
            <person name="Wei J."/>
            <person name="Que T."/>
            <person name="Du C."/>
            <person name="Cheng J."/>
            <person name="Dai P."/>
            <person name="Han X."/>
            <person name="Huang E."/>
            <person name="Gao Y."/>
            <person name="Liu J."/>
            <person name="Shao H."/>
            <person name="Ye R."/>
            <person name="Li L."/>
            <person name="Wei W."/>
            <person name="Wang X."/>
            <person name="Wang C."/>
            <person name="Yang T."/>
            <person name="Huo Q."/>
            <person name="Li W."/>
            <person name="Guo W."/>
            <person name="Chen H."/>
            <person name="Zhou L."/>
            <person name="Ni X."/>
            <person name="Tian J."/>
            <person name="Zhou Y."/>
            <person name="Sheng Y."/>
            <person name="Liu T."/>
            <person name="Pan Y."/>
            <person name="Xia L."/>
            <person name="Li J."/>
            <person name="Zhao F."/>
            <person name="Cao W."/>
        </authorList>
    </citation>
    <scope>NUCLEOTIDE SEQUENCE</scope>
    <source>
        <strain evidence="1">Dsil-2018</strain>
    </source>
</reference>
<evidence type="ECO:0000313" key="2">
    <source>
        <dbReference type="Proteomes" id="UP000821865"/>
    </source>
</evidence>
<gene>
    <name evidence="1" type="ORF">HPB49_012264</name>
</gene>
<evidence type="ECO:0000313" key="1">
    <source>
        <dbReference type="EMBL" id="KAH7974220.1"/>
    </source>
</evidence>
<comment type="caution">
    <text evidence="1">The sequence shown here is derived from an EMBL/GenBank/DDBJ whole genome shotgun (WGS) entry which is preliminary data.</text>
</comment>
<organism evidence="1 2">
    <name type="scientific">Dermacentor silvarum</name>
    <name type="common">Tick</name>
    <dbReference type="NCBI Taxonomy" id="543639"/>
    <lineage>
        <taxon>Eukaryota</taxon>
        <taxon>Metazoa</taxon>
        <taxon>Ecdysozoa</taxon>
        <taxon>Arthropoda</taxon>
        <taxon>Chelicerata</taxon>
        <taxon>Arachnida</taxon>
        <taxon>Acari</taxon>
        <taxon>Parasitiformes</taxon>
        <taxon>Ixodida</taxon>
        <taxon>Ixodoidea</taxon>
        <taxon>Ixodidae</taxon>
        <taxon>Rhipicephalinae</taxon>
        <taxon>Dermacentor</taxon>
    </lineage>
</organism>
<accession>A0ACB8DPE9</accession>
<sequence length="167" mass="18337">MKCTLLLAVCYVVDGVRGDGVGGIIVVERTPGGVSLGRSALVRAPVVHEVLRTVGVSRVLVSYIPKCRSGIVSVSLYSSVYSSFDEYLEFPAWVWAPWSSKYVSRSSTPRVEKLSQDDYNLSCIMILPPYQHKGFGRLLIEFNYELSKCEGKTGSPEKPLSDLGLLS</sequence>
<protein>
    <submittedName>
        <fullName evidence="1">Uncharacterized protein</fullName>
    </submittedName>
</protein>
<name>A0ACB8DPE9_DERSI</name>